<reference evidence="7 8" key="1">
    <citation type="submission" date="2020-08" db="EMBL/GenBank/DDBJ databases">
        <title>Genomic Encyclopedia of Type Strains, Phase IV (KMG-IV): sequencing the most valuable type-strain genomes for metagenomic binning, comparative biology and taxonomic classification.</title>
        <authorList>
            <person name="Goeker M."/>
        </authorList>
    </citation>
    <scope>NUCLEOTIDE SEQUENCE [LARGE SCALE GENOMIC DNA]</scope>
    <source>
        <strain evidence="7 8">DSM 23562</strain>
    </source>
</reference>
<dbReference type="EMBL" id="JACHGW010000005">
    <property type="protein sequence ID" value="MBB6052968.1"/>
    <property type="molecule type" value="Genomic_DNA"/>
</dbReference>
<evidence type="ECO:0000313" key="7">
    <source>
        <dbReference type="EMBL" id="MBB6052968.1"/>
    </source>
</evidence>
<organism evidence="7 8">
    <name type="scientific">Armatimonas rosea</name>
    <dbReference type="NCBI Taxonomy" id="685828"/>
    <lineage>
        <taxon>Bacteria</taxon>
        <taxon>Bacillati</taxon>
        <taxon>Armatimonadota</taxon>
        <taxon>Armatimonadia</taxon>
        <taxon>Armatimonadales</taxon>
        <taxon>Armatimonadaceae</taxon>
        <taxon>Armatimonas</taxon>
    </lineage>
</organism>
<dbReference type="Gene3D" id="3.40.50.720">
    <property type="entry name" value="NAD(P)-binding Rossmann-like Domain"/>
    <property type="match status" value="1"/>
</dbReference>
<dbReference type="GO" id="GO:0046294">
    <property type="term" value="P:formaldehyde catabolic process"/>
    <property type="evidence" value="ECO:0007669"/>
    <property type="project" value="TreeGrafter"/>
</dbReference>
<evidence type="ECO:0000259" key="6">
    <source>
        <dbReference type="SMART" id="SM00829"/>
    </source>
</evidence>
<feature type="domain" description="Enoyl reductase (ER)" evidence="6">
    <location>
        <begin position="13"/>
        <end position="355"/>
    </location>
</feature>
<dbReference type="GO" id="GO:0005829">
    <property type="term" value="C:cytosol"/>
    <property type="evidence" value="ECO:0007669"/>
    <property type="project" value="TreeGrafter"/>
</dbReference>
<keyword evidence="2 5" id="KW-0862">Zinc</keyword>
<dbReference type="Pfam" id="PF00107">
    <property type="entry name" value="ADH_zinc_N"/>
    <property type="match status" value="1"/>
</dbReference>
<dbReference type="Gene3D" id="3.90.180.10">
    <property type="entry name" value="Medium-chain alcohol dehydrogenases, catalytic domain"/>
    <property type="match status" value="1"/>
</dbReference>
<gene>
    <name evidence="7" type="ORF">HNQ39_004800</name>
</gene>
<keyword evidence="1 5" id="KW-0479">Metal-binding</keyword>
<protein>
    <submittedName>
        <fullName evidence="7">S-(Hydroxymethyl)glutathione dehydrogenase/alcohol dehydrogenase</fullName>
        <ecNumber evidence="7">1.1.1.1</ecNumber>
        <ecNumber evidence="7">1.1.1.284</ecNumber>
    </submittedName>
</protein>
<dbReference type="InterPro" id="IPR013154">
    <property type="entry name" value="ADH-like_N"/>
</dbReference>
<comment type="cofactor">
    <cofactor evidence="5">
        <name>Zn(2+)</name>
        <dbReference type="ChEBI" id="CHEBI:29105"/>
    </cofactor>
</comment>
<dbReference type="EC" id="1.1.1.1" evidence="7"/>
<dbReference type="InterPro" id="IPR020843">
    <property type="entry name" value="ER"/>
</dbReference>
<dbReference type="GO" id="GO:0004022">
    <property type="term" value="F:alcohol dehydrogenase (NAD+) activity"/>
    <property type="evidence" value="ECO:0007669"/>
    <property type="project" value="UniProtKB-EC"/>
</dbReference>
<evidence type="ECO:0000256" key="1">
    <source>
        <dbReference type="ARBA" id="ARBA00022723"/>
    </source>
</evidence>
<dbReference type="PANTHER" id="PTHR43880">
    <property type="entry name" value="ALCOHOL DEHYDROGENASE"/>
    <property type="match status" value="1"/>
</dbReference>
<dbReference type="Proteomes" id="UP000520814">
    <property type="component" value="Unassembled WGS sequence"/>
</dbReference>
<dbReference type="InterPro" id="IPR002328">
    <property type="entry name" value="ADH_Zn_CS"/>
</dbReference>
<dbReference type="GO" id="GO:0008270">
    <property type="term" value="F:zinc ion binding"/>
    <property type="evidence" value="ECO:0007669"/>
    <property type="project" value="InterPro"/>
</dbReference>
<dbReference type="GO" id="GO:0051903">
    <property type="term" value="F:S-(hydroxymethyl)glutathione dehydrogenase [NAD(P)+] activity"/>
    <property type="evidence" value="ECO:0007669"/>
    <property type="project" value="UniProtKB-EC"/>
</dbReference>
<evidence type="ECO:0000313" key="8">
    <source>
        <dbReference type="Proteomes" id="UP000520814"/>
    </source>
</evidence>
<evidence type="ECO:0000256" key="5">
    <source>
        <dbReference type="RuleBase" id="RU361277"/>
    </source>
</evidence>
<dbReference type="AlphaFoldDB" id="A0A7W9W8Q0"/>
<evidence type="ECO:0000256" key="2">
    <source>
        <dbReference type="ARBA" id="ARBA00022833"/>
    </source>
</evidence>
<comment type="similarity">
    <text evidence="5">Belongs to the zinc-containing alcohol dehydrogenase family.</text>
</comment>
<name>A0A7W9W8Q0_ARMRO</name>
<comment type="caution">
    <text evidence="7">The sequence shown here is derived from an EMBL/GenBank/DDBJ whole genome shotgun (WGS) entry which is preliminary data.</text>
</comment>
<accession>A0A7W9W8Q0</accession>
<sequence>MRTISAALFREVGRPFAVESVQLAEPKAGEVLVKMQAAGVCHSDWHLVTGATKVPALTVPGHEGAGIVEAVGPGVSQVRVGDLVALNWAPYCGLCECCLDSLPALCQEYLKQKWAGTLLDGTTRLSQDGVPVHHFTATACFAEYTVVPECCAVPLPSDIPPAIAAVLGCAVTTGVGAVLNKARVAPGDSVAVFGCGGVGLCAILGAAAAGAGRIVAVDVSEEKLAFARLLGATETSLSPTLEKRVDYAFECVGLPELQRHAFDATKPGGMTVLAGITPTDSLTALPGAAWTRQEKTVAGTYYGTAHPRRDFPRFAELWRQGRLPLEKLLTRTYELGQIETAYADLVGGAVGRGMIVF</sequence>
<dbReference type="Pfam" id="PF08240">
    <property type="entry name" value="ADH_N"/>
    <property type="match status" value="1"/>
</dbReference>
<dbReference type="InterPro" id="IPR036291">
    <property type="entry name" value="NAD(P)-bd_dom_sf"/>
</dbReference>
<dbReference type="PROSITE" id="PS00059">
    <property type="entry name" value="ADH_ZINC"/>
    <property type="match status" value="1"/>
</dbReference>
<keyword evidence="3 7" id="KW-0560">Oxidoreductase</keyword>
<dbReference type="SUPFAM" id="SSF51735">
    <property type="entry name" value="NAD(P)-binding Rossmann-fold domains"/>
    <property type="match status" value="1"/>
</dbReference>
<dbReference type="PANTHER" id="PTHR43880:SF12">
    <property type="entry name" value="ALCOHOL DEHYDROGENASE CLASS-3"/>
    <property type="match status" value="1"/>
</dbReference>
<keyword evidence="4" id="KW-0520">NAD</keyword>
<evidence type="ECO:0000256" key="3">
    <source>
        <dbReference type="ARBA" id="ARBA00023002"/>
    </source>
</evidence>
<dbReference type="SMART" id="SM00829">
    <property type="entry name" value="PKS_ER"/>
    <property type="match status" value="1"/>
</dbReference>
<dbReference type="InterPro" id="IPR013149">
    <property type="entry name" value="ADH-like_C"/>
</dbReference>
<keyword evidence="8" id="KW-1185">Reference proteome</keyword>
<dbReference type="RefSeq" id="WP_184202804.1">
    <property type="nucleotide sequence ID" value="NZ_JACHGW010000005.1"/>
</dbReference>
<evidence type="ECO:0000256" key="4">
    <source>
        <dbReference type="ARBA" id="ARBA00023027"/>
    </source>
</evidence>
<dbReference type="SUPFAM" id="SSF50129">
    <property type="entry name" value="GroES-like"/>
    <property type="match status" value="1"/>
</dbReference>
<dbReference type="InterPro" id="IPR011032">
    <property type="entry name" value="GroES-like_sf"/>
</dbReference>
<dbReference type="EC" id="1.1.1.284" evidence="7"/>
<proteinExistence type="inferred from homology"/>